<reference evidence="4" key="1">
    <citation type="journal article" date="2019" name="Int. J. Syst. Evol. Microbiol.">
        <title>The Global Catalogue of Microorganisms (GCM) 10K type strain sequencing project: providing services to taxonomists for standard genome sequencing and annotation.</title>
        <authorList>
            <consortium name="The Broad Institute Genomics Platform"/>
            <consortium name="The Broad Institute Genome Sequencing Center for Infectious Disease"/>
            <person name="Wu L."/>
            <person name="Ma J."/>
        </authorList>
    </citation>
    <scope>NUCLEOTIDE SEQUENCE [LARGE SCALE GENOMIC DNA]</scope>
    <source>
        <strain evidence="4">CGMCC 1.6784</strain>
    </source>
</reference>
<dbReference type="EMBL" id="BMLK01000032">
    <property type="protein sequence ID" value="GGN60685.1"/>
    <property type="molecule type" value="Genomic_DNA"/>
</dbReference>
<dbReference type="Proteomes" id="UP000605099">
    <property type="component" value="Unassembled WGS sequence"/>
</dbReference>
<dbReference type="Pfam" id="PF13202">
    <property type="entry name" value="EF-hand_5"/>
    <property type="match status" value="2"/>
</dbReference>
<organism evidence="3 4">
    <name type="scientific">Novosphingobium indicum</name>
    <dbReference type="NCBI Taxonomy" id="462949"/>
    <lineage>
        <taxon>Bacteria</taxon>
        <taxon>Pseudomonadati</taxon>
        <taxon>Pseudomonadota</taxon>
        <taxon>Alphaproteobacteria</taxon>
        <taxon>Sphingomonadales</taxon>
        <taxon>Sphingomonadaceae</taxon>
        <taxon>Novosphingobium</taxon>
    </lineage>
</organism>
<evidence type="ECO:0000256" key="1">
    <source>
        <dbReference type="SAM" id="SignalP"/>
    </source>
</evidence>
<dbReference type="RefSeq" id="WP_188823124.1">
    <property type="nucleotide sequence ID" value="NZ_BMLK01000032.1"/>
</dbReference>
<feature type="signal peptide" evidence="1">
    <location>
        <begin position="1"/>
        <end position="24"/>
    </location>
</feature>
<dbReference type="InterPro" id="IPR011992">
    <property type="entry name" value="EF-hand-dom_pair"/>
</dbReference>
<evidence type="ECO:0000313" key="4">
    <source>
        <dbReference type="Proteomes" id="UP000605099"/>
    </source>
</evidence>
<dbReference type="Gene3D" id="1.10.238.10">
    <property type="entry name" value="EF-hand"/>
    <property type="match status" value="1"/>
</dbReference>
<feature type="domain" description="EF-hand" evidence="2">
    <location>
        <begin position="126"/>
        <end position="155"/>
    </location>
</feature>
<dbReference type="PROSITE" id="PS00018">
    <property type="entry name" value="EF_HAND_1"/>
    <property type="match status" value="2"/>
</dbReference>
<dbReference type="PROSITE" id="PS50222">
    <property type="entry name" value="EF_HAND_2"/>
    <property type="match status" value="1"/>
</dbReference>
<sequence length="155" mass="16939">MKQTLLHCSLAALAALGFAGTAQAQDADGGGRSTAGGHSKTAFMEAYDANGDGKVSNEEFTAKRADKYKTFDLDGDGNVEEAEYVGEYQGRLDVDLARRRAMQIKQAHVRYGVLDTDEDKNMTIGEFNESGDRMFKRLDTNGDGVIDEMDSADYY</sequence>
<keyword evidence="4" id="KW-1185">Reference proteome</keyword>
<accession>A0ABQ2JXW8</accession>
<comment type="caution">
    <text evidence="3">The sequence shown here is derived from an EMBL/GenBank/DDBJ whole genome shotgun (WGS) entry which is preliminary data.</text>
</comment>
<name>A0ABQ2JXW8_9SPHN</name>
<dbReference type="InterPro" id="IPR002048">
    <property type="entry name" value="EF_hand_dom"/>
</dbReference>
<evidence type="ECO:0000259" key="2">
    <source>
        <dbReference type="PROSITE" id="PS50222"/>
    </source>
</evidence>
<evidence type="ECO:0000313" key="3">
    <source>
        <dbReference type="EMBL" id="GGN60685.1"/>
    </source>
</evidence>
<gene>
    <name evidence="3" type="ORF">GCM10011349_42570</name>
</gene>
<proteinExistence type="predicted"/>
<keyword evidence="1" id="KW-0732">Signal</keyword>
<feature type="chain" id="PRO_5046148126" description="EF-hand domain-containing protein" evidence="1">
    <location>
        <begin position="25"/>
        <end position="155"/>
    </location>
</feature>
<protein>
    <recommendedName>
        <fullName evidence="2">EF-hand domain-containing protein</fullName>
    </recommendedName>
</protein>
<dbReference type="InterPro" id="IPR018247">
    <property type="entry name" value="EF_Hand_1_Ca_BS"/>
</dbReference>
<dbReference type="SUPFAM" id="SSF47473">
    <property type="entry name" value="EF-hand"/>
    <property type="match status" value="1"/>
</dbReference>